<dbReference type="EMBL" id="WOSW01000014">
    <property type="protein sequence ID" value="NHO32699.1"/>
    <property type="molecule type" value="Genomic_DNA"/>
</dbReference>
<sequence>MSRFIRDDSEAGKHGTARELAEAALRAESKGDQVLADKLLDQAENTDPEAVENVLRDNLDQPTRLHHKYAKGPDADFGDDVAVASVTRTVEPGSDAPDRAGITQGGSGADNERR</sequence>
<dbReference type="Proteomes" id="UP000615326">
    <property type="component" value="Unassembled WGS sequence"/>
</dbReference>
<protein>
    <submittedName>
        <fullName evidence="2">Uncharacterized protein</fullName>
    </submittedName>
</protein>
<keyword evidence="3" id="KW-1185">Reference proteome</keyword>
<evidence type="ECO:0000313" key="2">
    <source>
        <dbReference type="EMBL" id="NHO32699.1"/>
    </source>
</evidence>
<gene>
    <name evidence="2" type="ORF">GOB84_09015</name>
</gene>
<evidence type="ECO:0000313" key="3">
    <source>
        <dbReference type="Proteomes" id="UP000615326"/>
    </source>
</evidence>
<name>A0ABX0KB81_9PROT</name>
<dbReference type="RefSeq" id="WP_173577226.1">
    <property type="nucleotide sequence ID" value="NZ_WOSW01000014.1"/>
</dbReference>
<comment type="caution">
    <text evidence="2">The sequence shown here is derived from an EMBL/GenBank/DDBJ whole genome shotgun (WGS) entry which is preliminary data.</text>
</comment>
<reference evidence="2 3" key="1">
    <citation type="journal article" date="2020" name="Int. J. Syst. Evol. Microbiol.">
        <title>Novel acetic acid bacteria from cider fermentations: Acetobacter conturbans sp. nov. and Acetobacter fallax sp. nov.</title>
        <authorList>
            <person name="Sombolestani A.S."/>
            <person name="Cleenwerck I."/>
            <person name="Cnockaert M."/>
            <person name="Borremans W."/>
            <person name="Wieme A.D."/>
            <person name="De Vuyst L."/>
            <person name="Vandamme P."/>
        </authorList>
    </citation>
    <scope>NUCLEOTIDE SEQUENCE [LARGE SCALE GENOMIC DNA]</scope>
    <source>
        <strain evidence="2 3">LMG 1637</strain>
    </source>
</reference>
<accession>A0ABX0KB81</accession>
<evidence type="ECO:0000256" key="1">
    <source>
        <dbReference type="SAM" id="MobiDB-lite"/>
    </source>
</evidence>
<feature type="region of interest" description="Disordered" evidence="1">
    <location>
        <begin position="89"/>
        <end position="114"/>
    </location>
</feature>
<organism evidence="2 3">
    <name type="scientific">Acetobacter fallax</name>
    <dbReference type="NCBI Taxonomy" id="1737473"/>
    <lineage>
        <taxon>Bacteria</taxon>
        <taxon>Pseudomonadati</taxon>
        <taxon>Pseudomonadota</taxon>
        <taxon>Alphaproteobacteria</taxon>
        <taxon>Acetobacterales</taxon>
        <taxon>Acetobacteraceae</taxon>
        <taxon>Acetobacter</taxon>
    </lineage>
</organism>
<proteinExistence type="predicted"/>